<comment type="caution">
    <text evidence="1">The sequence shown here is derived from an EMBL/GenBank/DDBJ whole genome shotgun (WGS) entry which is preliminary data.</text>
</comment>
<gene>
    <name evidence="1" type="ORF">CDAR_412391</name>
</gene>
<proteinExistence type="predicted"/>
<dbReference type="AlphaFoldDB" id="A0AAV4T0J7"/>
<evidence type="ECO:0000313" key="2">
    <source>
        <dbReference type="Proteomes" id="UP001054837"/>
    </source>
</evidence>
<keyword evidence="2" id="KW-1185">Reference proteome</keyword>
<reference evidence="1 2" key="1">
    <citation type="submission" date="2021-06" db="EMBL/GenBank/DDBJ databases">
        <title>Caerostris darwini draft genome.</title>
        <authorList>
            <person name="Kono N."/>
            <person name="Arakawa K."/>
        </authorList>
    </citation>
    <scope>NUCLEOTIDE SEQUENCE [LARGE SCALE GENOMIC DNA]</scope>
</reference>
<dbReference type="EMBL" id="BPLQ01008698">
    <property type="protein sequence ID" value="GIY38961.1"/>
    <property type="molecule type" value="Genomic_DNA"/>
</dbReference>
<evidence type="ECO:0000313" key="1">
    <source>
        <dbReference type="EMBL" id="GIY38961.1"/>
    </source>
</evidence>
<name>A0AAV4T0J7_9ARAC</name>
<sequence>MFEFPTARAPFARAVLQEGLGNKEAHNQNGLGLRLLYSQFEYGNVTSRQQKYSGDWKNIGTLTVFFLGNTLKERQYLCQFSSALDCIVTGGLSVANTG</sequence>
<accession>A0AAV4T0J7</accession>
<dbReference type="Proteomes" id="UP001054837">
    <property type="component" value="Unassembled WGS sequence"/>
</dbReference>
<organism evidence="1 2">
    <name type="scientific">Caerostris darwini</name>
    <dbReference type="NCBI Taxonomy" id="1538125"/>
    <lineage>
        <taxon>Eukaryota</taxon>
        <taxon>Metazoa</taxon>
        <taxon>Ecdysozoa</taxon>
        <taxon>Arthropoda</taxon>
        <taxon>Chelicerata</taxon>
        <taxon>Arachnida</taxon>
        <taxon>Araneae</taxon>
        <taxon>Araneomorphae</taxon>
        <taxon>Entelegynae</taxon>
        <taxon>Araneoidea</taxon>
        <taxon>Araneidae</taxon>
        <taxon>Caerostris</taxon>
    </lineage>
</organism>
<protein>
    <submittedName>
        <fullName evidence="1">Uncharacterized protein</fullName>
    </submittedName>
</protein>